<dbReference type="GO" id="GO:0044780">
    <property type="term" value="P:bacterial-type flagellum assembly"/>
    <property type="evidence" value="ECO:0007669"/>
    <property type="project" value="InterPro"/>
</dbReference>
<evidence type="ECO:0000313" key="11">
    <source>
        <dbReference type="Proteomes" id="UP000613512"/>
    </source>
</evidence>
<dbReference type="NCBIfam" id="TIGR02492">
    <property type="entry name" value="flgK_ends"/>
    <property type="match status" value="1"/>
</dbReference>
<gene>
    <name evidence="10" type="ORF">GCM10008025_08780</name>
</gene>
<keyword evidence="6" id="KW-0975">Bacterial flagellum</keyword>
<dbReference type="GO" id="GO:0005576">
    <property type="term" value="C:extracellular region"/>
    <property type="evidence" value="ECO:0007669"/>
    <property type="project" value="UniProtKB-SubCell"/>
</dbReference>
<dbReference type="PANTHER" id="PTHR30033:SF1">
    <property type="entry name" value="FLAGELLAR HOOK-ASSOCIATED PROTEIN 1"/>
    <property type="match status" value="1"/>
</dbReference>
<dbReference type="GO" id="GO:0005198">
    <property type="term" value="F:structural molecule activity"/>
    <property type="evidence" value="ECO:0007669"/>
    <property type="project" value="InterPro"/>
</dbReference>
<comment type="subcellular location">
    <subcellularLocation>
        <location evidence="1">Bacterial flagellum</location>
    </subcellularLocation>
    <subcellularLocation>
        <location evidence="2">Secreted</location>
    </subcellularLocation>
</comment>
<dbReference type="Pfam" id="PF22638">
    <property type="entry name" value="FlgK_D1"/>
    <property type="match status" value="1"/>
</dbReference>
<feature type="domain" description="Flagellar basal-body/hook protein C-terminal" evidence="8">
    <location>
        <begin position="367"/>
        <end position="409"/>
    </location>
</feature>
<evidence type="ECO:0000259" key="7">
    <source>
        <dbReference type="Pfam" id="PF00460"/>
    </source>
</evidence>
<sequence>MSTFHGLEMAKRALAAQQAALYTTGHNISNANTDGYTRQRVNLETLPAYPAASRNAPKIAGQLGQGVEAASVERIRDSFLDSQYRTENGTANYWETKSNALRQIEGIFNEPSDSGLATVMNKFWQSLQDLSVNPDNAGVQAVVVERGETVAETFNHLIKNLNGIQSNLEKEIDGAVKEANALLNHLSTLNTKIKELEFTGQTPNDLYDNRDKLIDELSGFIDVKALGLENSESINIVYEDNEIKVNGNTIDEKSGSIQALLDTYQDNNDYLQEVKDLASSFANEFNDIIQVETGEGSINFFEFNNDELQVSDETSNVSAFILNRDKLNQFKTFNQYEQFIGRIGIDTQEANRMTEYTNTLKTQIENQRMSISSVSLDEEMTNMIKFQHAYNAAARSMTAMDEMLDRIINNMGIVGR</sequence>
<dbReference type="InterPro" id="IPR010930">
    <property type="entry name" value="Flg_bb/hook_C_dom"/>
</dbReference>
<evidence type="ECO:0000313" key="10">
    <source>
        <dbReference type="EMBL" id="GGA67186.1"/>
    </source>
</evidence>
<evidence type="ECO:0000256" key="2">
    <source>
        <dbReference type="ARBA" id="ARBA00004613"/>
    </source>
</evidence>
<evidence type="ECO:0000256" key="3">
    <source>
        <dbReference type="ARBA" id="ARBA00009677"/>
    </source>
</evidence>
<evidence type="ECO:0000256" key="6">
    <source>
        <dbReference type="ARBA" id="ARBA00023143"/>
    </source>
</evidence>
<dbReference type="Pfam" id="PF00460">
    <property type="entry name" value="Flg_bb_rod"/>
    <property type="match status" value="1"/>
</dbReference>
<keyword evidence="11" id="KW-1185">Reference proteome</keyword>
<reference evidence="10" key="2">
    <citation type="submission" date="2020-09" db="EMBL/GenBank/DDBJ databases">
        <authorList>
            <person name="Sun Q."/>
            <person name="Zhou Y."/>
        </authorList>
    </citation>
    <scope>NUCLEOTIDE SEQUENCE</scope>
    <source>
        <strain evidence="10">CGMCC 1.12408</strain>
    </source>
</reference>
<accession>A0A916RRQ4</accession>
<comment type="similarity">
    <text evidence="3">Belongs to the flagella basal body rod proteins family.</text>
</comment>
<evidence type="ECO:0000256" key="1">
    <source>
        <dbReference type="ARBA" id="ARBA00004365"/>
    </source>
</evidence>
<dbReference type="InterPro" id="IPR002371">
    <property type="entry name" value="FlgK"/>
</dbReference>
<name>A0A916RRQ4_9BACI</name>
<dbReference type="EMBL" id="BMEY01000003">
    <property type="protein sequence ID" value="GGA67186.1"/>
    <property type="molecule type" value="Genomic_DNA"/>
</dbReference>
<reference evidence="10" key="1">
    <citation type="journal article" date="2014" name="Int. J. Syst. Evol. Microbiol.">
        <title>Complete genome sequence of Corynebacterium casei LMG S-19264T (=DSM 44701T), isolated from a smear-ripened cheese.</title>
        <authorList>
            <consortium name="US DOE Joint Genome Institute (JGI-PGF)"/>
            <person name="Walter F."/>
            <person name="Albersmeier A."/>
            <person name="Kalinowski J."/>
            <person name="Ruckert C."/>
        </authorList>
    </citation>
    <scope>NUCLEOTIDE SEQUENCE</scope>
    <source>
        <strain evidence="10">CGMCC 1.12408</strain>
    </source>
</reference>
<evidence type="ECO:0000256" key="4">
    <source>
        <dbReference type="ARBA" id="ARBA00016244"/>
    </source>
</evidence>
<organism evidence="10 11">
    <name type="scientific">Ornithinibacillus halotolerans</name>
    <dbReference type="NCBI Taxonomy" id="1274357"/>
    <lineage>
        <taxon>Bacteria</taxon>
        <taxon>Bacillati</taxon>
        <taxon>Bacillota</taxon>
        <taxon>Bacilli</taxon>
        <taxon>Bacillales</taxon>
        <taxon>Bacillaceae</taxon>
        <taxon>Ornithinibacillus</taxon>
    </lineage>
</organism>
<dbReference type="PANTHER" id="PTHR30033">
    <property type="entry name" value="FLAGELLAR HOOK-ASSOCIATED PROTEIN 1"/>
    <property type="match status" value="1"/>
</dbReference>
<dbReference type="GO" id="GO:0009424">
    <property type="term" value="C:bacterial-type flagellum hook"/>
    <property type="evidence" value="ECO:0007669"/>
    <property type="project" value="InterPro"/>
</dbReference>
<dbReference type="Proteomes" id="UP000613512">
    <property type="component" value="Unassembled WGS sequence"/>
</dbReference>
<feature type="domain" description="Flagellar hook-associated protein FlgK helical" evidence="9">
    <location>
        <begin position="101"/>
        <end position="249"/>
    </location>
</feature>
<dbReference type="RefSeq" id="WP_229740645.1">
    <property type="nucleotide sequence ID" value="NZ_BMEY01000003.1"/>
</dbReference>
<dbReference type="InterPro" id="IPR053927">
    <property type="entry name" value="FlgK_helical"/>
</dbReference>
<dbReference type="Pfam" id="PF06429">
    <property type="entry name" value="Flg_bbr_C"/>
    <property type="match status" value="1"/>
</dbReference>
<keyword evidence="5" id="KW-0964">Secreted</keyword>
<protein>
    <recommendedName>
        <fullName evidence="4">Flagellar hook-associated protein 1</fullName>
    </recommendedName>
</protein>
<feature type="domain" description="Flagellar basal body rod protein N-terminal" evidence="7">
    <location>
        <begin position="7"/>
        <end position="37"/>
    </location>
</feature>
<evidence type="ECO:0000259" key="8">
    <source>
        <dbReference type="Pfam" id="PF06429"/>
    </source>
</evidence>
<dbReference type="InterPro" id="IPR001444">
    <property type="entry name" value="Flag_bb_rod_N"/>
</dbReference>
<proteinExistence type="inferred from homology"/>
<comment type="caution">
    <text evidence="10">The sequence shown here is derived from an EMBL/GenBank/DDBJ whole genome shotgun (WGS) entry which is preliminary data.</text>
</comment>
<evidence type="ECO:0000256" key="5">
    <source>
        <dbReference type="ARBA" id="ARBA00022525"/>
    </source>
</evidence>
<dbReference type="SUPFAM" id="SSF64518">
    <property type="entry name" value="Phase 1 flagellin"/>
    <property type="match status" value="1"/>
</dbReference>
<evidence type="ECO:0000259" key="9">
    <source>
        <dbReference type="Pfam" id="PF22638"/>
    </source>
</evidence>
<dbReference type="AlphaFoldDB" id="A0A916RRQ4"/>